<dbReference type="AlphaFoldDB" id="A0A4V3HIC7"/>
<keyword evidence="3" id="KW-1185">Reference proteome</keyword>
<dbReference type="Proteomes" id="UP000294684">
    <property type="component" value="Unassembled WGS sequence"/>
</dbReference>
<feature type="transmembrane region" description="Helical" evidence="1">
    <location>
        <begin position="331"/>
        <end position="351"/>
    </location>
</feature>
<sequence>MRILFKNPMSIHSPSSFSFFVFFFISSIINFLLCETIYFESIHSADHLYLPLLLKDIVSGKGIGHWYFPPSPYFFPDLLIDLVLSPFIPLLYLPSLYGTVQMFFVLLGISIFISQYSTKSKSLDFLYCFEFLLLLFSLIGYGLEDKPLPFSYFFSGAHHSTGFFFSLFLTIYLYSLLNDKEKKKSKSSQLLPISLVFFFFIGFSLLYLSDRFSFAVGAISFFVVRIWNLEIPLGERISYFKEKRFWILAILFLFLNELLFLALKTTLSIPSSFQTLFTYLAKQNLTEVLALSGAYLFDFSKHIFYQGRSILILFGLVSISFTRFPKLNQHLLIVFFPVLLLLLLLVGRFTYLHPYPIRYLFPLLFFALLGLTWVLFPFLQKMNPKISLLALLSLSGILFLFPFPREKTKSKFSEITETQVPYDLEKPIRFWSEGRKTPIPVDKEGKPYHWITGAFHTHLTE</sequence>
<feature type="transmembrane region" description="Helical" evidence="1">
    <location>
        <begin position="20"/>
        <end position="39"/>
    </location>
</feature>
<feature type="transmembrane region" description="Helical" evidence="1">
    <location>
        <begin position="386"/>
        <end position="403"/>
    </location>
</feature>
<dbReference type="EMBL" id="SORO01000001">
    <property type="protein sequence ID" value="TDY71401.1"/>
    <property type="molecule type" value="Genomic_DNA"/>
</dbReference>
<name>A0A4V3HIC7_LEPME</name>
<evidence type="ECO:0000313" key="3">
    <source>
        <dbReference type="Proteomes" id="UP000294684"/>
    </source>
</evidence>
<keyword evidence="1" id="KW-0472">Membrane</keyword>
<gene>
    <name evidence="2" type="ORF">CLV96_0363</name>
</gene>
<protein>
    <recommendedName>
        <fullName evidence="4">Dolichyl-phosphate-mannose-protein mannosyltransferase</fullName>
    </recommendedName>
</protein>
<evidence type="ECO:0000256" key="1">
    <source>
        <dbReference type="SAM" id="Phobius"/>
    </source>
</evidence>
<organism evidence="2 3">
    <name type="scientific">Leptospira meyeri</name>
    <dbReference type="NCBI Taxonomy" id="29508"/>
    <lineage>
        <taxon>Bacteria</taxon>
        <taxon>Pseudomonadati</taxon>
        <taxon>Spirochaetota</taxon>
        <taxon>Spirochaetia</taxon>
        <taxon>Leptospirales</taxon>
        <taxon>Leptospiraceae</taxon>
        <taxon>Leptospira</taxon>
    </lineage>
</organism>
<dbReference type="OrthoDB" id="286517at2"/>
<keyword evidence="1" id="KW-1133">Transmembrane helix</keyword>
<accession>A0A4V3HIC7</accession>
<feature type="transmembrane region" description="Helical" evidence="1">
    <location>
        <begin position="91"/>
        <end position="113"/>
    </location>
</feature>
<feature type="transmembrane region" description="Helical" evidence="1">
    <location>
        <begin position="245"/>
        <end position="263"/>
    </location>
</feature>
<evidence type="ECO:0008006" key="4">
    <source>
        <dbReference type="Google" id="ProtNLM"/>
    </source>
</evidence>
<feature type="transmembrane region" description="Helical" evidence="1">
    <location>
        <begin position="357"/>
        <end position="379"/>
    </location>
</feature>
<proteinExistence type="predicted"/>
<evidence type="ECO:0000313" key="2">
    <source>
        <dbReference type="EMBL" id="TDY71401.1"/>
    </source>
</evidence>
<keyword evidence="1" id="KW-0812">Transmembrane</keyword>
<feature type="transmembrane region" description="Helical" evidence="1">
    <location>
        <begin position="303"/>
        <end position="324"/>
    </location>
</feature>
<feature type="transmembrane region" description="Helical" evidence="1">
    <location>
        <begin position="214"/>
        <end position="233"/>
    </location>
</feature>
<feature type="transmembrane region" description="Helical" evidence="1">
    <location>
        <begin position="125"/>
        <end position="143"/>
    </location>
</feature>
<feature type="transmembrane region" description="Helical" evidence="1">
    <location>
        <begin position="189"/>
        <end position="208"/>
    </location>
</feature>
<dbReference type="STRING" id="1193051.LEP1GSC017_3610"/>
<feature type="transmembrane region" description="Helical" evidence="1">
    <location>
        <begin position="155"/>
        <end position="177"/>
    </location>
</feature>
<reference evidence="2 3" key="1">
    <citation type="submission" date="2019-03" db="EMBL/GenBank/DDBJ databases">
        <title>Genomic Encyclopedia of Archaeal and Bacterial Type Strains, Phase II (KMG-II): from individual species to whole genera.</title>
        <authorList>
            <person name="Goeker M."/>
        </authorList>
    </citation>
    <scope>NUCLEOTIDE SEQUENCE [LARGE SCALE GENOMIC DNA]</scope>
    <source>
        <strain evidence="2 3">DSM 21537</strain>
    </source>
</reference>
<comment type="caution">
    <text evidence="2">The sequence shown here is derived from an EMBL/GenBank/DDBJ whole genome shotgun (WGS) entry which is preliminary data.</text>
</comment>